<evidence type="ECO:0000256" key="1">
    <source>
        <dbReference type="SAM" id="MobiDB-lite"/>
    </source>
</evidence>
<proteinExistence type="predicted"/>
<keyword evidence="3" id="KW-1185">Reference proteome</keyword>
<feature type="region of interest" description="Disordered" evidence="1">
    <location>
        <begin position="140"/>
        <end position="159"/>
    </location>
</feature>
<gene>
    <name evidence="2" type="ORF">BCR36DRAFT_586936</name>
</gene>
<dbReference type="EMBL" id="MCFH01000058">
    <property type="protein sequence ID" value="ORX42910.1"/>
    <property type="molecule type" value="Genomic_DNA"/>
</dbReference>
<dbReference type="Proteomes" id="UP000193719">
    <property type="component" value="Unassembled WGS sequence"/>
</dbReference>
<evidence type="ECO:0000313" key="2">
    <source>
        <dbReference type="EMBL" id="ORX42910.1"/>
    </source>
</evidence>
<protein>
    <submittedName>
        <fullName evidence="2">Uncharacterized protein</fullName>
    </submittedName>
</protein>
<accession>A0A1Y1UZQ2</accession>
<evidence type="ECO:0000313" key="3">
    <source>
        <dbReference type="Proteomes" id="UP000193719"/>
    </source>
</evidence>
<feature type="compositionally biased region" description="Acidic residues" evidence="1">
    <location>
        <begin position="144"/>
        <end position="159"/>
    </location>
</feature>
<sequence>MASSEVLMKDDDDFITSYNKFMMEKMHYLETTIETIQTLMEYYNYTTETIMGQIDEMKDLIVKIEKEQNRQRLEKEKELEERNEELSARRRQENEAVTRQLNRKDSLTTVTTAVNDENVLLNTATTTNNIINDDSSSVRAIPDTTEENNDEMNNEEEAEQQVSTSLFDEIYNSEEANILDEYDNNTDFLRICKTVDFLIQDAYTAIMYIPTSNVPITSSMAYYTTKFRTN</sequence>
<dbReference type="AlphaFoldDB" id="A0A1Y1UZQ2"/>
<reference evidence="2 3" key="2">
    <citation type="submission" date="2016-08" db="EMBL/GenBank/DDBJ databases">
        <title>Pervasive Adenine N6-methylation of Active Genes in Fungi.</title>
        <authorList>
            <consortium name="DOE Joint Genome Institute"/>
            <person name="Mondo S.J."/>
            <person name="Dannebaum R.O."/>
            <person name="Kuo R.C."/>
            <person name="Labutti K."/>
            <person name="Haridas S."/>
            <person name="Kuo A."/>
            <person name="Salamov A."/>
            <person name="Ahrendt S.R."/>
            <person name="Lipzen A."/>
            <person name="Sullivan W."/>
            <person name="Andreopoulos W.B."/>
            <person name="Clum A."/>
            <person name="Lindquist E."/>
            <person name="Daum C."/>
            <person name="Ramamoorthy G.K."/>
            <person name="Gryganskyi A."/>
            <person name="Culley D."/>
            <person name="Magnuson J.K."/>
            <person name="James T.Y."/>
            <person name="O'Malley M.A."/>
            <person name="Stajich J.E."/>
            <person name="Spatafora J.W."/>
            <person name="Visel A."/>
            <person name="Grigoriev I.V."/>
        </authorList>
    </citation>
    <scope>NUCLEOTIDE SEQUENCE [LARGE SCALE GENOMIC DNA]</scope>
    <source>
        <strain evidence="3">finn</strain>
    </source>
</reference>
<comment type="caution">
    <text evidence="2">The sequence shown here is derived from an EMBL/GenBank/DDBJ whole genome shotgun (WGS) entry which is preliminary data.</text>
</comment>
<name>A0A1Y1UZQ2_9FUNG</name>
<dbReference type="OrthoDB" id="2137641at2759"/>
<organism evidence="2 3">
    <name type="scientific">Piromyces finnis</name>
    <dbReference type="NCBI Taxonomy" id="1754191"/>
    <lineage>
        <taxon>Eukaryota</taxon>
        <taxon>Fungi</taxon>
        <taxon>Fungi incertae sedis</taxon>
        <taxon>Chytridiomycota</taxon>
        <taxon>Chytridiomycota incertae sedis</taxon>
        <taxon>Neocallimastigomycetes</taxon>
        <taxon>Neocallimastigales</taxon>
        <taxon>Neocallimastigaceae</taxon>
        <taxon>Piromyces</taxon>
    </lineage>
</organism>
<feature type="region of interest" description="Disordered" evidence="1">
    <location>
        <begin position="75"/>
        <end position="100"/>
    </location>
</feature>
<reference evidence="2 3" key="1">
    <citation type="submission" date="2016-08" db="EMBL/GenBank/DDBJ databases">
        <title>Genomes of anaerobic fungi encode conserved fungal cellulosomes for biomass hydrolysis.</title>
        <authorList>
            <consortium name="DOE Joint Genome Institute"/>
            <person name="Haitjema C.H."/>
            <person name="Gilmore S.P."/>
            <person name="Henske J.K."/>
            <person name="Solomon K.V."/>
            <person name="De Groot R."/>
            <person name="Kuo A."/>
            <person name="Mondo S.J."/>
            <person name="Salamov A.A."/>
            <person name="Labutti K."/>
            <person name="Zhao Z."/>
            <person name="Chiniquy J."/>
            <person name="Barry K."/>
            <person name="Brewer H.M."/>
            <person name="Purvine S.O."/>
            <person name="Wright A.T."/>
            <person name="Boxma B."/>
            <person name="Van Alen T."/>
            <person name="Hackstein J.H."/>
            <person name="Baker S.E."/>
            <person name="Grigoriev I.V."/>
            <person name="O'Malley M.A."/>
        </authorList>
    </citation>
    <scope>NUCLEOTIDE SEQUENCE [LARGE SCALE GENOMIC DNA]</scope>
    <source>
        <strain evidence="3">finn</strain>
    </source>
</reference>